<feature type="non-terminal residue" evidence="1">
    <location>
        <position position="1"/>
    </location>
</feature>
<comment type="caution">
    <text evidence="1">The sequence shown here is derived from an EMBL/GenBank/DDBJ whole genome shotgun (WGS) entry which is preliminary data.</text>
</comment>
<reference evidence="1" key="1">
    <citation type="submission" date="2021-02" db="EMBL/GenBank/DDBJ databases">
        <authorList>
            <consortium name="DOE Joint Genome Institute"/>
            <person name="Ahrendt S."/>
            <person name="Looney B.P."/>
            <person name="Miyauchi S."/>
            <person name="Morin E."/>
            <person name="Drula E."/>
            <person name="Courty P.E."/>
            <person name="Chicoki N."/>
            <person name="Fauchery L."/>
            <person name="Kohler A."/>
            <person name="Kuo A."/>
            <person name="Labutti K."/>
            <person name="Pangilinan J."/>
            <person name="Lipzen A."/>
            <person name="Riley R."/>
            <person name="Andreopoulos W."/>
            <person name="He G."/>
            <person name="Johnson J."/>
            <person name="Barry K.W."/>
            <person name="Grigoriev I.V."/>
            <person name="Nagy L."/>
            <person name="Hibbett D."/>
            <person name="Henrissat B."/>
            <person name="Matheny P.B."/>
            <person name="Labbe J."/>
            <person name="Martin F."/>
        </authorList>
    </citation>
    <scope>NUCLEOTIDE SEQUENCE</scope>
    <source>
        <strain evidence="1">EC-137</strain>
    </source>
</reference>
<name>A0ACB8Q5K7_9AGAM</name>
<evidence type="ECO:0000313" key="1">
    <source>
        <dbReference type="EMBL" id="KAI0027034.1"/>
    </source>
</evidence>
<gene>
    <name evidence="1" type="ORF">K488DRAFT_91446</name>
</gene>
<protein>
    <submittedName>
        <fullName evidence="1">Uncharacterized protein</fullName>
    </submittedName>
</protein>
<keyword evidence="2" id="KW-1185">Reference proteome</keyword>
<organism evidence="1 2">
    <name type="scientific">Vararia minispora EC-137</name>
    <dbReference type="NCBI Taxonomy" id="1314806"/>
    <lineage>
        <taxon>Eukaryota</taxon>
        <taxon>Fungi</taxon>
        <taxon>Dikarya</taxon>
        <taxon>Basidiomycota</taxon>
        <taxon>Agaricomycotina</taxon>
        <taxon>Agaricomycetes</taxon>
        <taxon>Russulales</taxon>
        <taxon>Lachnocladiaceae</taxon>
        <taxon>Vararia</taxon>
    </lineage>
</organism>
<accession>A0ACB8Q5K7</accession>
<dbReference type="EMBL" id="MU274037">
    <property type="protein sequence ID" value="KAI0027034.1"/>
    <property type="molecule type" value="Genomic_DNA"/>
</dbReference>
<reference evidence="1" key="2">
    <citation type="journal article" date="2022" name="New Phytol.">
        <title>Evolutionary transition to the ectomycorrhizal habit in the genomes of a hyperdiverse lineage of mushroom-forming fungi.</title>
        <authorList>
            <person name="Looney B."/>
            <person name="Miyauchi S."/>
            <person name="Morin E."/>
            <person name="Drula E."/>
            <person name="Courty P.E."/>
            <person name="Kohler A."/>
            <person name="Kuo A."/>
            <person name="LaButti K."/>
            <person name="Pangilinan J."/>
            <person name="Lipzen A."/>
            <person name="Riley R."/>
            <person name="Andreopoulos W."/>
            <person name="He G."/>
            <person name="Johnson J."/>
            <person name="Nolan M."/>
            <person name="Tritt A."/>
            <person name="Barry K.W."/>
            <person name="Grigoriev I.V."/>
            <person name="Nagy L.G."/>
            <person name="Hibbett D."/>
            <person name="Henrissat B."/>
            <person name="Matheny P.B."/>
            <person name="Labbe J."/>
            <person name="Martin F.M."/>
        </authorList>
    </citation>
    <scope>NUCLEOTIDE SEQUENCE</scope>
    <source>
        <strain evidence="1">EC-137</strain>
    </source>
</reference>
<sequence length="83" mass="8812">PTGFLAPDDSPLLPLLPPHFTAYALGPAADPAAAAQRLFDGLLTLEARGVRRILVEGVPEVREGLAVMNRVRKAAGEEVWLAV</sequence>
<proteinExistence type="predicted"/>
<dbReference type="Proteomes" id="UP000814128">
    <property type="component" value="Unassembled WGS sequence"/>
</dbReference>
<evidence type="ECO:0000313" key="2">
    <source>
        <dbReference type="Proteomes" id="UP000814128"/>
    </source>
</evidence>